<keyword evidence="3" id="KW-1185">Reference proteome</keyword>
<organism evidence="2 3">
    <name type="scientific">Ophiobolus disseminans</name>
    <dbReference type="NCBI Taxonomy" id="1469910"/>
    <lineage>
        <taxon>Eukaryota</taxon>
        <taxon>Fungi</taxon>
        <taxon>Dikarya</taxon>
        <taxon>Ascomycota</taxon>
        <taxon>Pezizomycotina</taxon>
        <taxon>Dothideomycetes</taxon>
        <taxon>Pleosporomycetidae</taxon>
        <taxon>Pleosporales</taxon>
        <taxon>Pleosporineae</taxon>
        <taxon>Phaeosphaeriaceae</taxon>
        <taxon>Ophiobolus</taxon>
    </lineage>
</organism>
<dbReference type="Proteomes" id="UP000799424">
    <property type="component" value="Unassembled WGS sequence"/>
</dbReference>
<sequence>MLRRFATAASSERKIDKKKRKKSTGNERVNVVNLAQDLPEITTELVKKTFGQQDMYKDNSKFDVKDQMRMEKKLSDIEREASRIIARAIIDAPVDPKDDWAINLTKSIYPPDAIWLFINARSMYLAFVTPSDPGQEFILTGNAYGIHEGSISYSVNEFISKETETSYTEFHLLTVISPRLAMILRHNSMPEPLEDMDRDICSQKATMLAEQAQTHLDPEHATSLLYDLPIAKARNSYTVV</sequence>
<name>A0A6A7AC21_9PLEO</name>
<reference evidence="2" key="1">
    <citation type="journal article" date="2020" name="Stud. Mycol.">
        <title>101 Dothideomycetes genomes: a test case for predicting lifestyles and emergence of pathogens.</title>
        <authorList>
            <person name="Haridas S."/>
            <person name="Albert R."/>
            <person name="Binder M."/>
            <person name="Bloem J."/>
            <person name="Labutti K."/>
            <person name="Salamov A."/>
            <person name="Andreopoulos B."/>
            <person name="Baker S."/>
            <person name="Barry K."/>
            <person name="Bills G."/>
            <person name="Bluhm B."/>
            <person name="Cannon C."/>
            <person name="Castanera R."/>
            <person name="Culley D."/>
            <person name="Daum C."/>
            <person name="Ezra D."/>
            <person name="Gonzalez J."/>
            <person name="Henrissat B."/>
            <person name="Kuo A."/>
            <person name="Liang C."/>
            <person name="Lipzen A."/>
            <person name="Lutzoni F."/>
            <person name="Magnuson J."/>
            <person name="Mondo S."/>
            <person name="Nolan M."/>
            <person name="Ohm R."/>
            <person name="Pangilinan J."/>
            <person name="Park H.-J."/>
            <person name="Ramirez L."/>
            <person name="Alfaro M."/>
            <person name="Sun H."/>
            <person name="Tritt A."/>
            <person name="Yoshinaga Y."/>
            <person name="Zwiers L.-H."/>
            <person name="Turgeon B."/>
            <person name="Goodwin S."/>
            <person name="Spatafora J."/>
            <person name="Crous P."/>
            <person name="Grigoriev I."/>
        </authorList>
    </citation>
    <scope>NUCLEOTIDE SEQUENCE</scope>
    <source>
        <strain evidence="2">CBS 113818</strain>
    </source>
</reference>
<evidence type="ECO:0000313" key="2">
    <source>
        <dbReference type="EMBL" id="KAF2830268.1"/>
    </source>
</evidence>
<evidence type="ECO:0000256" key="1">
    <source>
        <dbReference type="SAM" id="MobiDB-lite"/>
    </source>
</evidence>
<gene>
    <name evidence="2" type="ORF">CC86DRAFT_403568</name>
</gene>
<dbReference type="InterPro" id="IPR025332">
    <property type="entry name" value="DUF4238"/>
</dbReference>
<dbReference type="OrthoDB" id="5340163at2759"/>
<proteinExistence type="predicted"/>
<feature type="region of interest" description="Disordered" evidence="1">
    <location>
        <begin position="1"/>
        <end position="26"/>
    </location>
</feature>
<dbReference type="AlphaFoldDB" id="A0A6A7AC21"/>
<accession>A0A6A7AC21</accession>
<protein>
    <submittedName>
        <fullName evidence="2">Uncharacterized protein</fullName>
    </submittedName>
</protein>
<dbReference type="Pfam" id="PF14022">
    <property type="entry name" value="DUF4238"/>
    <property type="match status" value="2"/>
</dbReference>
<dbReference type="EMBL" id="MU006220">
    <property type="protein sequence ID" value="KAF2830268.1"/>
    <property type="molecule type" value="Genomic_DNA"/>
</dbReference>
<evidence type="ECO:0000313" key="3">
    <source>
        <dbReference type="Proteomes" id="UP000799424"/>
    </source>
</evidence>